<dbReference type="RefSeq" id="WP_189487302.1">
    <property type="nucleotide sequence ID" value="NZ_BMZO01000001.1"/>
</dbReference>
<evidence type="ECO:0000256" key="1">
    <source>
        <dbReference type="ARBA" id="ARBA00004141"/>
    </source>
</evidence>
<evidence type="ECO:0000256" key="4">
    <source>
        <dbReference type="ARBA" id="ARBA00022692"/>
    </source>
</evidence>
<dbReference type="EMBL" id="BMZO01000001">
    <property type="protein sequence ID" value="GHC62627.1"/>
    <property type="molecule type" value="Genomic_DNA"/>
</dbReference>
<reference evidence="9" key="2">
    <citation type="submission" date="2020-09" db="EMBL/GenBank/DDBJ databases">
        <authorList>
            <person name="Sun Q."/>
            <person name="Kim S."/>
        </authorList>
    </citation>
    <scope>NUCLEOTIDE SEQUENCE</scope>
    <source>
        <strain evidence="9">KCTC 42097</strain>
    </source>
</reference>
<keyword evidence="9" id="KW-0378">Hydrolase</keyword>
<dbReference type="SUPFAM" id="SSF144091">
    <property type="entry name" value="Rhomboid-like"/>
    <property type="match status" value="1"/>
</dbReference>
<feature type="transmembrane region" description="Helical" evidence="7">
    <location>
        <begin position="107"/>
        <end position="125"/>
    </location>
</feature>
<evidence type="ECO:0000256" key="3">
    <source>
        <dbReference type="ARBA" id="ARBA00022519"/>
    </source>
</evidence>
<keyword evidence="3" id="KW-0997">Cell inner membrane</keyword>
<dbReference type="GO" id="GO:0016020">
    <property type="term" value="C:membrane"/>
    <property type="evidence" value="ECO:0007669"/>
    <property type="project" value="UniProtKB-SubCell"/>
</dbReference>
<keyword evidence="9" id="KW-0645">Protease</keyword>
<dbReference type="PANTHER" id="PTHR43066">
    <property type="entry name" value="RHOMBOID-RELATED PROTEIN"/>
    <property type="match status" value="1"/>
</dbReference>
<feature type="transmembrane region" description="Helical" evidence="7">
    <location>
        <begin position="12"/>
        <end position="32"/>
    </location>
</feature>
<evidence type="ECO:0000313" key="9">
    <source>
        <dbReference type="EMBL" id="GHC62627.1"/>
    </source>
</evidence>
<feature type="domain" description="Peptidase S54 rhomboid" evidence="8">
    <location>
        <begin position="72"/>
        <end position="222"/>
    </location>
</feature>
<dbReference type="PANTHER" id="PTHR43066:SF26">
    <property type="entry name" value="RHOMBOID PROTEASE GLPG"/>
    <property type="match status" value="1"/>
</dbReference>
<organism evidence="9 10">
    <name type="scientific">Limoniibacter endophyticus</name>
    <dbReference type="NCBI Taxonomy" id="1565040"/>
    <lineage>
        <taxon>Bacteria</taxon>
        <taxon>Pseudomonadati</taxon>
        <taxon>Pseudomonadota</taxon>
        <taxon>Alphaproteobacteria</taxon>
        <taxon>Hyphomicrobiales</taxon>
        <taxon>Bartonellaceae</taxon>
        <taxon>Limoniibacter</taxon>
    </lineage>
</organism>
<reference evidence="9" key="1">
    <citation type="journal article" date="2014" name="Int. J. Syst. Evol. Microbiol.">
        <title>Complete genome sequence of Corynebacterium casei LMG S-19264T (=DSM 44701T), isolated from a smear-ripened cheese.</title>
        <authorList>
            <consortium name="US DOE Joint Genome Institute (JGI-PGF)"/>
            <person name="Walter F."/>
            <person name="Albersmeier A."/>
            <person name="Kalinowski J."/>
            <person name="Ruckert C."/>
        </authorList>
    </citation>
    <scope>NUCLEOTIDE SEQUENCE</scope>
    <source>
        <strain evidence="9">KCTC 42097</strain>
    </source>
</reference>
<gene>
    <name evidence="9" type="ORF">GCM10010136_03830</name>
</gene>
<dbReference type="InterPro" id="IPR022764">
    <property type="entry name" value="Peptidase_S54_rhomboid_dom"/>
</dbReference>
<feature type="transmembrane region" description="Helical" evidence="7">
    <location>
        <begin position="39"/>
        <end position="56"/>
    </location>
</feature>
<keyword evidence="2" id="KW-1003">Cell membrane</keyword>
<keyword evidence="4 7" id="KW-0812">Transmembrane</keyword>
<feature type="transmembrane region" description="Helical" evidence="7">
    <location>
        <begin position="76"/>
        <end position="95"/>
    </location>
</feature>
<evidence type="ECO:0000259" key="8">
    <source>
        <dbReference type="Pfam" id="PF01694"/>
    </source>
</evidence>
<evidence type="ECO:0000256" key="2">
    <source>
        <dbReference type="ARBA" id="ARBA00022475"/>
    </source>
</evidence>
<evidence type="ECO:0000256" key="5">
    <source>
        <dbReference type="ARBA" id="ARBA00022989"/>
    </source>
</evidence>
<dbReference type="Proteomes" id="UP000641137">
    <property type="component" value="Unassembled WGS sequence"/>
</dbReference>
<dbReference type="GO" id="GO:0006508">
    <property type="term" value="P:proteolysis"/>
    <property type="evidence" value="ECO:0007669"/>
    <property type="project" value="UniProtKB-KW"/>
</dbReference>
<dbReference type="AlphaFoldDB" id="A0A8J3DE78"/>
<dbReference type="Gene3D" id="1.20.1540.10">
    <property type="entry name" value="Rhomboid-like"/>
    <property type="match status" value="1"/>
</dbReference>
<dbReference type="InterPro" id="IPR035952">
    <property type="entry name" value="Rhomboid-like_sf"/>
</dbReference>
<keyword evidence="5 7" id="KW-1133">Transmembrane helix</keyword>
<protein>
    <submittedName>
        <fullName evidence="9">Rhomboid family intramembrane serine protease</fullName>
    </submittedName>
</protein>
<feature type="transmembrane region" description="Helical" evidence="7">
    <location>
        <begin position="131"/>
        <end position="152"/>
    </location>
</feature>
<proteinExistence type="predicted"/>
<evidence type="ECO:0000256" key="7">
    <source>
        <dbReference type="SAM" id="Phobius"/>
    </source>
</evidence>
<comment type="subcellular location">
    <subcellularLocation>
        <location evidence="1">Membrane</location>
        <topology evidence="1">Multi-pass membrane protein</topology>
    </subcellularLocation>
</comment>
<evidence type="ECO:0000313" key="10">
    <source>
        <dbReference type="Proteomes" id="UP000641137"/>
    </source>
</evidence>
<accession>A0A8J3DE78</accession>
<keyword evidence="10" id="KW-1185">Reference proteome</keyword>
<feature type="transmembrane region" description="Helical" evidence="7">
    <location>
        <begin position="206"/>
        <end position="225"/>
    </location>
</feature>
<dbReference type="Pfam" id="PF01694">
    <property type="entry name" value="Rhomboid"/>
    <property type="match status" value="1"/>
</dbReference>
<feature type="transmembrane region" description="Helical" evidence="7">
    <location>
        <begin position="179"/>
        <end position="200"/>
    </location>
</feature>
<sequence>MNDSTGGRGEPLFNIPGIITALIAICAFSFILQEYVLDSDGYIAMMLYGAFIPARYLPEYGGWDMSWLTSPFTYAFLHASWAHLIINSVWLAAFGSPLVTRLGTARFLGFWLFSSLCAVALHYFLHTGEMVPVVGASGAISGMMGAAARFGFQIDRSGRMPAFQGEPLGHIECLRYRPVLTFVLIWFAVNFVTGMVGVGGGNVSQIAWEAHVGGFLAGFLVIDAFTPRRDRSYA</sequence>
<dbReference type="GO" id="GO:0004252">
    <property type="term" value="F:serine-type endopeptidase activity"/>
    <property type="evidence" value="ECO:0007669"/>
    <property type="project" value="InterPro"/>
</dbReference>
<comment type="caution">
    <text evidence="9">The sequence shown here is derived from an EMBL/GenBank/DDBJ whole genome shotgun (WGS) entry which is preliminary data.</text>
</comment>
<keyword evidence="6 7" id="KW-0472">Membrane</keyword>
<evidence type="ECO:0000256" key="6">
    <source>
        <dbReference type="ARBA" id="ARBA00023136"/>
    </source>
</evidence>
<name>A0A8J3DE78_9HYPH</name>